<organism evidence="1 2">
    <name type="scientific">Clostridium collagenovorans DSM 3089</name>
    <dbReference type="NCBI Taxonomy" id="1121306"/>
    <lineage>
        <taxon>Bacteria</taxon>
        <taxon>Bacillati</taxon>
        <taxon>Bacillota</taxon>
        <taxon>Clostridia</taxon>
        <taxon>Eubacteriales</taxon>
        <taxon>Clostridiaceae</taxon>
        <taxon>Clostridium</taxon>
    </lineage>
</organism>
<sequence>MSLLVTSNFKNTYGIVKENNLEVLKSIKTADRIIVLKDGVAYEGEETLNPLSMVDK</sequence>
<dbReference type="Proteomes" id="UP000184526">
    <property type="component" value="Unassembled WGS sequence"/>
</dbReference>
<reference evidence="1 2" key="1">
    <citation type="submission" date="2016-11" db="EMBL/GenBank/DDBJ databases">
        <authorList>
            <person name="Jaros S."/>
            <person name="Januszkiewicz K."/>
            <person name="Wedrychowicz H."/>
        </authorList>
    </citation>
    <scope>NUCLEOTIDE SEQUENCE [LARGE SCALE GENOMIC DNA]</scope>
    <source>
        <strain evidence="1 2">DSM 3089</strain>
    </source>
</reference>
<protein>
    <submittedName>
        <fullName evidence="1">Uncharacterized protein</fullName>
    </submittedName>
</protein>
<evidence type="ECO:0000313" key="1">
    <source>
        <dbReference type="EMBL" id="SHI06065.1"/>
    </source>
</evidence>
<dbReference type="EMBL" id="FQXP01000011">
    <property type="protein sequence ID" value="SHI06065.1"/>
    <property type="molecule type" value="Genomic_DNA"/>
</dbReference>
<keyword evidence="2" id="KW-1185">Reference proteome</keyword>
<dbReference type="AlphaFoldDB" id="A0A1M5Y1V7"/>
<dbReference type="RefSeq" id="WP_178138984.1">
    <property type="nucleotide sequence ID" value="NZ_FQXP01000011.1"/>
</dbReference>
<accession>A0A1M5Y1V7</accession>
<gene>
    <name evidence="1" type="ORF">SAMN02745196_02589</name>
</gene>
<name>A0A1M5Y1V7_9CLOT</name>
<evidence type="ECO:0000313" key="2">
    <source>
        <dbReference type="Proteomes" id="UP000184526"/>
    </source>
</evidence>
<proteinExistence type="predicted"/>